<dbReference type="Pfam" id="PF18145">
    <property type="entry name" value="SAVED"/>
    <property type="match status" value="1"/>
</dbReference>
<dbReference type="InterPro" id="IPR003615">
    <property type="entry name" value="HNH_nuc"/>
</dbReference>
<name>W8YAC1_BACTU</name>
<reference evidence="3" key="1">
    <citation type="submission" date="2014-01" db="EMBL/GenBank/DDBJ databases">
        <title>Draft genome sequence of highly nematicidal Bacillus thuringiensis DB27.</title>
        <authorList>
            <person name="Iatsenko I."/>
            <person name="Pickard D."/>
            <person name="Corton C."/>
            <person name="Dougan G."/>
            <person name="Sommer R.J."/>
        </authorList>
    </citation>
    <scope>NUCLEOTIDE SEQUENCE [LARGE SCALE GENOMIC DNA]</scope>
    <source>
        <strain evidence="3">DB27</strain>
    </source>
</reference>
<organism evidence="3">
    <name type="scientific">Bacillus thuringiensis DB27</name>
    <dbReference type="NCBI Taxonomy" id="1431339"/>
    <lineage>
        <taxon>Bacteria</taxon>
        <taxon>Bacillati</taxon>
        <taxon>Bacillota</taxon>
        <taxon>Bacilli</taxon>
        <taxon>Bacillales</taxon>
        <taxon>Bacillaceae</taxon>
        <taxon>Bacillus</taxon>
        <taxon>Bacillus cereus group</taxon>
    </lineage>
</organism>
<dbReference type="InterPro" id="IPR040836">
    <property type="entry name" value="SAVED"/>
</dbReference>
<sequence>MQKNLVLQAKSKRSNIGQIAHIIGHSNGGARHEFMESYGFTKDTLEDLRNLTLMCYDHHKLIDDHPEKYPPDMLFAMKRKHEEFVKTRLDTSRKHLALVHKTMHSPTDEILLSENLSKYLVDCVSLQEIFENYTEDGWNKIKGRNSELLNELKELMSSHNGVAVEVFPLSHVPLLVHLGAIISDTIPVSIYQYDRQNGIWVYDTPCDEKSSIEAISPNIQIKEKESKVLAISVSLSAPVHLDDINAVLTTEDYDHLDIGLQTPKVDAILYNEQVKNIQQIFKSTVESLNNKNRYDEIHLFYAGPAGLAVEIGRSINKNMWPFVNLYHYQYRESPRYQWAFKI</sequence>
<dbReference type="HOGENOM" id="CLU_061527_0_0_9"/>
<reference evidence="3" key="2">
    <citation type="submission" date="2014-01" db="EMBL/GenBank/DDBJ databases">
        <authorList>
            <person name="Aslett M."/>
        </authorList>
    </citation>
    <scope>NUCLEOTIDE SEQUENCE [LARGE SCALE GENOMIC DNA]</scope>
    <source>
        <strain evidence="3">DB27</strain>
    </source>
</reference>
<gene>
    <name evidence="3" type="ORF">BTDB27_001944</name>
</gene>
<dbReference type="EMBL" id="HG810017">
    <property type="protein sequence ID" value="CDN35602.1"/>
    <property type="molecule type" value="Genomic_DNA"/>
</dbReference>
<proteinExistence type="predicted"/>
<evidence type="ECO:0000313" key="3">
    <source>
        <dbReference type="EMBL" id="CDN35602.1"/>
    </source>
</evidence>
<dbReference type="Proteomes" id="UP000030682">
    <property type="component" value="Unassembled WGS sequence"/>
</dbReference>
<dbReference type="RefSeq" id="WP_030025498.1">
    <property type="nucleotide sequence ID" value="NZ_HG810017.1"/>
</dbReference>
<dbReference type="AlphaFoldDB" id="W8YAC1"/>
<evidence type="ECO:0000259" key="2">
    <source>
        <dbReference type="Pfam" id="PF18145"/>
    </source>
</evidence>
<feature type="domain" description="SMODS-associated and fused to various effectors" evidence="2">
    <location>
        <begin position="160"/>
        <end position="342"/>
    </location>
</feature>
<dbReference type="Pfam" id="PF13391">
    <property type="entry name" value="HNH_2"/>
    <property type="match status" value="1"/>
</dbReference>
<dbReference type="NCBIfam" id="NF033611">
    <property type="entry name" value="SAVED"/>
    <property type="match status" value="1"/>
</dbReference>
<protein>
    <recommendedName>
        <fullName evidence="4">SMODS-associated and fused to various effectors domain-containing protein</fullName>
    </recommendedName>
</protein>
<accession>W8YAC1</accession>
<evidence type="ECO:0008006" key="4">
    <source>
        <dbReference type="Google" id="ProtNLM"/>
    </source>
</evidence>
<evidence type="ECO:0000259" key="1">
    <source>
        <dbReference type="Pfam" id="PF13391"/>
    </source>
</evidence>
<feature type="domain" description="HNH nuclease" evidence="1">
    <location>
        <begin position="18"/>
        <end position="65"/>
    </location>
</feature>